<reference evidence="2" key="2">
    <citation type="submission" date="2025-08" db="UniProtKB">
        <authorList>
            <consortium name="Ensembl"/>
        </authorList>
    </citation>
    <scope>IDENTIFICATION</scope>
</reference>
<organism evidence="2 3">
    <name type="scientific">Anabas testudineus</name>
    <name type="common">Climbing perch</name>
    <name type="synonym">Anthias testudineus</name>
    <dbReference type="NCBI Taxonomy" id="64144"/>
    <lineage>
        <taxon>Eukaryota</taxon>
        <taxon>Metazoa</taxon>
        <taxon>Chordata</taxon>
        <taxon>Craniata</taxon>
        <taxon>Vertebrata</taxon>
        <taxon>Euteleostomi</taxon>
        <taxon>Actinopterygii</taxon>
        <taxon>Neopterygii</taxon>
        <taxon>Teleostei</taxon>
        <taxon>Neoteleostei</taxon>
        <taxon>Acanthomorphata</taxon>
        <taxon>Anabantaria</taxon>
        <taxon>Anabantiformes</taxon>
        <taxon>Anabantoidei</taxon>
        <taxon>Anabantidae</taxon>
        <taxon>Anabas</taxon>
    </lineage>
</organism>
<dbReference type="InParanoid" id="A0A7N5ZTV4"/>
<dbReference type="GeneID" id="113170881"/>
<dbReference type="PANTHER" id="PTHR14726:SF1">
    <property type="entry name" value="JHY PROTEIN HOMOLOG"/>
    <property type="match status" value="1"/>
</dbReference>
<dbReference type="AlphaFoldDB" id="A0A7N5ZTV4"/>
<sequence length="762" mass="87004">MDKGVKHPSSRQAAVSNEWEPVEPDPEQLTQERVQQQQLQIHIGYHDQYKYKRAQNENTDSLEKSDDEDETEDLPVYDSLEVLPIAKRNVNLLRTEYLDTHINQREETSELCSNDSYSELRYDPHWRTNLKRNGSFNENPQIYIEEYYPEEESRQSCADGQELETNGGYRYVVDTSPGAVLTPCMAVSESNQPYHLHPKDTQTISVASPNCHQQTLQLRSPHADVATPSSFSTENGRVSNSPRRFREQCENGCDNADNISMSPEVTQDLLVLEFQTDLRRTQRGPSQTQKMNTSTLTSPKVLRNRKLERLTKDIVEHNKITLGRNMSKCGSYVRVHTFRQEKPHNVSKVHESLQAVSTESQDSSDPELRWLQKTQQLRVTQKGKKAQRKEYFDSSQQQKAPAPRVGTERRERLNPPLARPAAVTQPKPQNMTSGVTSSQTLPTTIHLNINLNTSSHLLSLLQQKGQDTLINLASLLDHPHWSHTSKVQLALSQGNQLADSGKPFPMSPERLNAQLYEQNLETSPEHGQKTNTLKLLLSDGDDQNWSPSDIHTNQIPQNFPRTLTASSQGLGSYPVLPPIGKPTEKERQLCPDECMNTGRPIHRSSSDSYLSQMEKKKQLKERVTYKMYSLKDYKQVKPDTNLRGLGPDYTAIEKTKMKRQKLYSNVICEQNKKISRIPLLLAKDPEGSDKKVPRTKALEYAKTIAKPPQPKQRHKQQPEGITEHSTYLQDLDTSQLATLELLRKRHEEEKQAVAHFRKVHAV</sequence>
<evidence type="ECO:0000313" key="3">
    <source>
        <dbReference type="Proteomes" id="UP000265040"/>
    </source>
</evidence>
<dbReference type="GeneTree" id="ENSGT00390000002823"/>
<feature type="region of interest" description="Disordered" evidence="1">
    <location>
        <begin position="343"/>
        <end position="438"/>
    </location>
</feature>
<feature type="region of interest" description="Disordered" evidence="1">
    <location>
        <begin position="1"/>
        <end position="41"/>
    </location>
</feature>
<protein>
    <recommendedName>
        <fullName evidence="4">Junctional cadherin complex regulator</fullName>
    </recommendedName>
</protein>
<feature type="compositionally biased region" description="Polar residues" evidence="1">
    <location>
        <begin position="426"/>
        <end position="438"/>
    </location>
</feature>
<feature type="compositionally biased region" description="Low complexity" evidence="1">
    <location>
        <begin position="27"/>
        <end position="40"/>
    </location>
</feature>
<evidence type="ECO:0000256" key="1">
    <source>
        <dbReference type="SAM" id="MobiDB-lite"/>
    </source>
</evidence>
<keyword evidence="3" id="KW-1185">Reference proteome</keyword>
<dbReference type="FunCoup" id="A0A7N5ZTV4">
    <property type="interactions" value="402"/>
</dbReference>
<dbReference type="GO" id="GO:0035082">
    <property type="term" value="P:axoneme assembly"/>
    <property type="evidence" value="ECO:0007669"/>
    <property type="project" value="TreeGrafter"/>
</dbReference>
<reference evidence="2" key="3">
    <citation type="submission" date="2025-09" db="UniProtKB">
        <authorList>
            <consortium name="Ensembl"/>
        </authorList>
    </citation>
    <scope>IDENTIFICATION</scope>
</reference>
<dbReference type="Proteomes" id="UP000265040">
    <property type="component" value="Chromosome 14"/>
</dbReference>
<accession>A0A7N5ZTV4</accession>
<feature type="compositionally biased region" description="Polar residues" evidence="1">
    <location>
        <begin position="354"/>
        <end position="363"/>
    </location>
</feature>
<dbReference type="Ensembl" id="ENSATET00000054125.2">
    <property type="protein sequence ID" value="ENSATEP00000038663.2"/>
    <property type="gene ID" value="ENSATEG00000030081.2"/>
</dbReference>
<feature type="region of interest" description="Disordered" evidence="1">
    <location>
        <begin position="224"/>
        <end position="243"/>
    </location>
</feature>
<proteinExistence type="predicted"/>
<dbReference type="PANTHER" id="PTHR14726">
    <property type="entry name" value="JHY PROTEIN HOMOLOG"/>
    <property type="match status" value="1"/>
</dbReference>
<dbReference type="RefSeq" id="XP_026228970.1">
    <property type="nucleotide sequence ID" value="XM_026373185.1"/>
</dbReference>
<evidence type="ECO:0000313" key="2">
    <source>
        <dbReference type="Ensembl" id="ENSATEP00000038663.2"/>
    </source>
</evidence>
<reference evidence="2" key="1">
    <citation type="submission" date="2021-04" db="EMBL/GenBank/DDBJ databases">
        <authorList>
            <consortium name="Wellcome Sanger Institute Data Sharing"/>
        </authorList>
    </citation>
    <scope>NUCLEOTIDE SEQUENCE [LARGE SCALE GENOMIC DNA]</scope>
</reference>
<dbReference type="InterPro" id="IPR027968">
    <property type="entry name" value="JHY"/>
</dbReference>
<dbReference type="Pfam" id="PF15261">
    <property type="entry name" value="JHY"/>
    <property type="match status" value="1"/>
</dbReference>
<evidence type="ECO:0008006" key="4">
    <source>
        <dbReference type="Google" id="ProtNLM"/>
    </source>
</evidence>
<gene>
    <name evidence="2" type="primary">JHY</name>
</gene>
<name>A0A7N5ZTV4_ANATE</name>
<feature type="region of interest" description="Disordered" evidence="1">
    <location>
        <begin position="705"/>
        <end position="725"/>
    </location>
</feature>
<feature type="compositionally biased region" description="Polar residues" evidence="1">
    <location>
        <begin position="227"/>
        <end position="242"/>
    </location>
</feature>